<comment type="caution">
    <text evidence="1">The sequence shown here is derived from an EMBL/GenBank/DDBJ whole genome shotgun (WGS) entry which is preliminary data.</text>
</comment>
<dbReference type="EMBL" id="LAZR01004601">
    <property type="protein sequence ID" value="KKN07157.1"/>
    <property type="molecule type" value="Genomic_DNA"/>
</dbReference>
<protein>
    <recommendedName>
        <fullName evidence="2">Terminase large subunit gp17-like C-terminal domain-containing protein</fullName>
    </recommendedName>
</protein>
<organism evidence="1">
    <name type="scientific">marine sediment metagenome</name>
    <dbReference type="NCBI Taxonomy" id="412755"/>
    <lineage>
        <taxon>unclassified sequences</taxon>
        <taxon>metagenomes</taxon>
        <taxon>ecological metagenomes</taxon>
    </lineage>
</organism>
<dbReference type="AlphaFoldDB" id="A0A0F9N5N2"/>
<proteinExistence type="predicted"/>
<gene>
    <name evidence="1" type="ORF">LCGC14_1070020</name>
</gene>
<name>A0A0F9N5N2_9ZZZZ</name>
<reference evidence="1" key="1">
    <citation type="journal article" date="2015" name="Nature">
        <title>Complex archaea that bridge the gap between prokaryotes and eukaryotes.</title>
        <authorList>
            <person name="Spang A."/>
            <person name="Saw J.H."/>
            <person name="Jorgensen S.L."/>
            <person name="Zaremba-Niedzwiedzka K."/>
            <person name="Martijn J."/>
            <person name="Lind A.E."/>
            <person name="van Eijk R."/>
            <person name="Schleper C."/>
            <person name="Guy L."/>
            <person name="Ettema T.J."/>
        </authorList>
    </citation>
    <scope>NUCLEOTIDE SEQUENCE</scope>
</reference>
<dbReference type="Gene3D" id="3.40.50.300">
    <property type="entry name" value="P-loop containing nucleotide triphosphate hydrolases"/>
    <property type="match status" value="1"/>
</dbReference>
<evidence type="ECO:0008006" key="2">
    <source>
        <dbReference type="Google" id="ProtNLM"/>
    </source>
</evidence>
<accession>A0A0F9N5N2</accession>
<sequence>MTTDLMTADAPLYPEVKPDSVWAKTIFTPTYDPMEFVKTNFMIQAKNTKVVPFRPFRTQSLFESRLGLSNVTVKPRQVGMSSITLALMTAVSVTTPNIASLVITHRDDTTETMRDTLRNFVKWLNEYHGMGIVIGKDNSDAMEIVNTNSWFFFGSSTAPGVGRSRTIHMLLGSELAHWQGPDPGKELGGMTESMPDNGLIFLESTPNGAEGPFYKIYNSDADYTKHFFPWFIEPSRRIALHGHELTLTPQEQMLVTMHNLSHEQIAWRRWKWKKLEAEGMYFPQEYPEDDQSCFIAGLRSVFPAERMIQFMNYARVAMYADYPVPGDPWDPGGVLRVWEEPKPNARYVLAGDVGGGHVEGDLSYLIVRDAATGDHVASLFGHWTPERFADESVAVALKYNMGLLCHESNGLGIGTVNRCTNVLKYPNYYYELRGESRGATKPKPEDWQAGFNVSPVSRARNFSKVLDETTNGRFRSHDENLIRQMTAARYERVRISGGWGDKITLPQHVHDDGFMSYAQSCMLMEQPVIGPEQRALPRQAM</sequence>
<dbReference type="InterPro" id="IPR027417">
    <property type="entry name" value="P-loop_NTPase"/>
</dbReference>
<evidence type="ECO:0000313" key="1">
    <source>
        <dbReference type="EMBL" id="KKN07157.1"/>
    </source>
</evidence>
<dbReference type="Gene3D" id="3.30.420.240">
    <property type="match status" value="1"/>
</dbReference>